<comment type="caution">
    <text evidence="1">The sequence shown here is derived from an EMBL/GenBank/DDBJ whole genome shotgun (WGS) entry which is preliminary data.</text>
</comment>
<dbReference type="EMBL" id="NGJX01000001">
    <property type="protein sequence ID" value="RSU05599.1"/>
    <property type="molecule type" value="Genomic_DNA"/>
</dbReference>
<protein>
    <submittedName>
        <fullName evidence="1">GNAT family N-acetyltransferase</fullName>
    </submittedName>
</protein>
<dbReference type="PROSITE" id="PS51186">
    <property type="entry name" value="GNAT"/>
    <property type="match status" value="1"/>
</dbReference>
<dbReference type="CDD" id="cd04301">
    <property type="entry name" value="NAT_SF"/>
    <property type="match status" value="1"/>
</dbReference>
<sequence length="173" mass="19345">MIREITVNDYKTVEKLIVEAFSGSEYGYQNEAELVEKIRVEDTYLKELELVEVIEDNIVGHALLSQAVIQNETKEVINKGLVLAQVSVLPTHQGKGIGSKLIKVLEEKVANQYSFISILGSPSYYSRFGYEEAAYFGIKAPFEVPSEYFLIKEMTKGGLESSQGVLMYSAAFN</sequence>
<dbReference type="GeneID" id="63145517"/>
<dbReference type="RefSeq" id="WP_114288796.1">
    <property type="nucleotide sequence ID" value="NZ_CP081461.1"/>
</dbReference>
<proteinExistence type="predicted"/>
<evidence type="ECO:0000313" key="1">
    <source>
        <dbReference type="EMBL" id="RSU05599.1"/>
    </source>
</evidence>
<gene>
    <name evidence="1" type="ORF">CBF32_00970</name>
</gene>
<dbReference type="InterPro" id="IPR016181">
    <property type="entry name" value="Acyl_CoA_acyltransferase"/>
</dbReference>
<reference evidence="1 2" key="1">
    <citation type="submission" date="2017-05" db="EMBL/GenBank/DDBJ databases">
        <title>Vagococcus spp. assemblies.</title>
        <authorList>
            <person name="Gulvik C.A."/>
        </authorList>
    </citation>
    <scope>NUCLEOTIDE SEQUENCE [LARGE SCALE GENOMIC DNA]</scope>
    <source>
        <strain evidence="1 2">NCFB 2497</strain>
    </source>
</reference>
<dbReference type="SUPFAM" id="SSF55729">
    <property type="entry name" value="Acyl-CoA N-acyltransferases (Nat)"/>
    <property type="match status" value="1"/>
</dbReference>
<dbReference type="Proteomes" id="UP000288197">
    <property type="component" value="Unassembled WGS sequence"/>
</dbReference>
<organism evidence="1 2">
    <name type="scientific">Vagococcus fluvialis</name>
    <dbReference type="NCBI Taxonomy" id="2738"/>
    <lineage>
        <taxon>Bacteria</taxon>
        <taxon>Bacillati</taxon>
        <taxon>Bacillota</taxon>
        <taxon>Bacilli</taxon>
        <taxon>Lactobacillales</taxon>
        <taxon>Enterococcaceae</taxon>
        <taxon>Vagococcus</taxon>
    </lineage>
</organism>
<keyword evidence="1" id="KW-0808">Transferase</keyword>
<dbReference type="Gene3D" id="3.40.630.30">
    <property type="match status" value="1"/>
</dbReference>
<keyword evidence="2" id="KW-1185">Reference proteome</keyword>
<accession>A0A369B3F7</accession>
<dbReference type="Pfam" id="PF13527">
    <property type="entry name" value="Acetyltransf_9"/>
    <property type="match status" value="1"/>
</dbReference>
<dbReference type="GO" id="GO:0016747">
    <property type="term" value="F:acyltransferase activity, transferring groups other than amino-acyl groups"/>
    <property type="evidence" value="ECO:0007669"/>
    <property type="project" value="InterPro"/>
</dbReference>
<dbReference type="OrthoDB" id="9797178at2"/>
<dbReference type="AlphaFoldDB" id="A0A369B3F7"/>
<name>A0A369B3F7_9ENTE</name>
<evidence type="ECO:0000313" key="2">
    <source>
        <dbReference type="Proteomes" id="UP000288197"/>
    </source>
</evidence>
<dbReference type="InterPro" id="IPR000182">
    <property type="entry name" value="GNAT_dom"/>
</dbReference>